<organism evidence="2">
    <name type="scientific">freshwater metagenome</name>
    <dbReference type="NCBI Taxonomy" id="449393"/>
    <lineage>
        <taxon>unclassified sequences</taxon>
        <taxon>metagenomes</taxon>
        <taxon>ecological metagenomes</taxon>
    </lineage>
</organism>
<name>A0A6J7ATV5_9ZZZZ</name>
<dbReference type="EMBL" id="CAFAAV010000403">
    <property type="protein sequence ID" value="CAB4836362.1"/>
    <property type="molecule type" value="Genomic_DNA"/>
</dbReference>
<accession>A0A6J7ATV5</accession>
<protein>
    <submittedName>
        <fullName evidence="2">Unannotated protein</fullName>
    </submittedName>
</protein>
<feature type="compositionally biased region" description="Low complexity" evidence="1">
    <location>
        <begin position="291"/>
        <end position="313"/>
    </location>
</feature>
<reference evidence="2" key="1">
    <citation type="submission" date="2020-05" db="EMBL/GenBank/DDBJ databases">
        <authorList>
            <person name="Chiriac C."/>
            <person name="Salcher M."/>
            <person name="Ghai R."/>
            <person name="Kavagutti S V."/>
        </authorList>
    </citation>
    <scope>NUCLEOTIDE SEQUENCE</scope>
</reference>
<evidence type="ECO:0000313" key="2">
    <source>
        <dbReference type="EMBL" id="CAB4836362.1"/>
    </source>
</evidence>
<feature type="region of interest" description="Disordered" evidence="1">
    <location>
        <begin position="264"/>
        <end position="313"/>
    </location>
</feature>
<evidence type="ECO:0000256" key="1">
    <source>
        <dbReference type="SAM" id="MobiDB-lite"/>
    </source>
</evidence>
<gene>
    <name evidence="2" type="ORF">UFOPK3099_03130</name>
</gene>
<proteinExistence type="predicted"/>
<sequence length="331" mass="35779">MLAERERLVLHLPVRADELDLGNSVGQLQRSLQRISESPLDAIAANQAIDNDLDAVLFVARQLLVALQELGDVDDFSVDPCAHETLRRKVFQQRAVFTLAAAHHGSEHLEASAIGKQQNAIDDLRRSLSLQPGTVRSTVLNTHTGVQQSQVVVDLGDGAHRGTRVAASALLVDGDRRRQAFDGVDIGLIHLAKELTGVRAERLHITTLALGVDRVERKAALTGTGQTGEHDQPIAGQFDADVLQVVLASSSDDDLGFRNRRHVREATEHIRSPSGKRPRPGVPFGRVRRTSAGAQPASRSSRRSSLTSSRRRAAYSNFSSAAASCISSSNV</sequence>
<dbReference type="AlphaFoldDB" id="A0A6J7ATV5"/>